<protein>
    <submittedName>
        <fullName evidence="2">Uncharacterized protein</fullName>
    </submittedName>
</protein>
<gene>
    <name evidence="2" type="ORF">ACTOB_001265</name>
</gene>
<dbReference type="EMBL" id="CP126980">
    <property type="protein sequence ID" value="WIM97717.1"/>
    <property type="molecule type" value="Genomic_DNA"/>
</dbReference>
<name>A0ABY8WJT2_9ACTN</name>
<evidence type="ECO:0000313" key="2">
    <source>
        <dbReference type="EMBL" id="WIM97717.1"/>
    </source>
</evidence>
<dbReference type="Proteomes" id="UP001240150">
    <property type="component" value="Chromosome"/>
</dbReference>
<organism evidence="2 3">
    <name type="scientific">Actinoplanes oblitus</name>
    <dbReference type="NCBI Taxonomy" id="3040509"/>
    <lineage>
        <taxon>Bacteria</taxon>
        <taxon>Bacillati</taxon>
        <taxon>Actinomycetota</taxon>
        <taxon>Actinomycetes</taxon>
        <taxon>Micromonosporales</taxon>
        <taxon>Micromonosporaceae</taxon>
        <taxon>Actinoplanes</taxon>
    </lineage>
</organism>
<sequence length="49" mass="5571">MFDLAADDLETSGGPPPDLWKRFLSWAAATERPPRQPTEHKETHPNVEK</sequence>
<reference evidence="2 3" key="1">
    <citation type="submission" date="2023-06" db="EMBL/GenBank/DDBJ databases">
        <authorList>
            <person name="Yushchuk O."/>
            <person name="Binda E."/>
            <person name="Ruckert-Reed C."/>
            <person name="Fedorenko V."/>
            <person name="Kalinowski J."/>
            <person name="Marinelli F."/>
        </authorList>
    </citation>
    <scope>NUCLEOTIDE SEQUENCE [LARGE SCALE GENOMIC DNA]</scope>
    <source>
        <strain evidence="2 3">NRRL 3884</strain>
    </source>
</reference>
<evidence type="ECO:0000256" key="1">
    <source>
        <dbReference type="SAM" id="MobiDB-lite"/>
    </source>
</evidence>
<keyword evidence="3" id="KW-1185">Reference proteome</keyword>
<dbReference type="RefSeq" id="WP_284919113.1">
    <property type="nucleotide sequence ID" value="NZ_CP126980.1"/>
</dbReference>
<accession>A0ABY8WJT2</accession>
<proteinExistence type="predicted"/>
<feature type="region of interest" description="Disordered" evidence="1">
    <location>
        <begin position="26"/>
        <end position="49"/>
    </location>
</feature>
<feature type="compositionally biased region" description="Acidic residues" evidence="1">
    <location>
        <begin position="1"/>
        <end position="10"/>
    </location>
</feature>
<feature type="compositionally biased region" description="Basic and acidic residues" evidence="1">
    <location>
        <begin position="32"/>
        <end position="49"/>
    </location>
</feature>
<feature type="region of interest" description="Disordered" evidence="1">
    <location>
        <begin position="1"/>
        <end position="20"/>
    </location>
</feature>
<evidence type="ECO:0000313" key="3">
    <source>
        <dbReference type="Proteomes" id="UP001240150"/>
    </source>
</evidence>